<dbReference type="Proteomes" id="UP001488805">
    <property type="component" value="Unassembled WGS sequence"/>
</dbReference>
<sequence length="93" mass="10416">MPEDPLSQRGVLDRLQKEKAQRSHRAAVRVDQSAETGKQLQQRTDPTPRDGAATQDARPGTERLKERPEQNHQTTKSLSAVTGGQEVDFILDR</sequence>
<protein>
    <submittedName>
        <fullName evidence="2">Uncharacterized protein</fullName>
    </submittedName>
</protein>
<evidence type="ECO:0000313" key="3">
    <source>
        <dbReference type="Proteomes" id="UP001488805"/>
    </source>
</evidence>
<gene>
    <name evidence="2" type="ORF">VZT92_013916</name>
</gene>
<feature type="region of interest" description="Disordered" evidence="1">
    <location>
        <begin position="1"/>
        <end position="93"/>
    </location>
</feature>
<feature type="compositionally biased region" description="Polar residues" evidence="1">
    <location>
        <begin position="33"/>
        <end position="45"/>
    </location>
</feature>
<feature type="compositionally biased region" description="Basic and acidic residues" evidence="1">
    <location>
        <begin position="11"/>
        <end position="21"/>
    </location>
</feature>
<reference evidence="2 3" key="1">
    <citation type="journal article" date="2024" name="Genome Biol. Evol.">
        <title>Chromosome-level genome assembly of the viviparous eelpout Zoarces viviparus.</title>
        <authorList>
            <person name="Fuhrmann N."/>
            <person name="Brasseur M.V."/>
            <person name="Bakowski C.E."/>
            <person name="Podsiadlowski L."/>
            <person name="Prost S."/>
            <person name="Krehenwinkel H."/>
            <person name="Mayer C."/>
        </authorList>
    </citation>
    <scope>NUCLEOTIDE SEQUENCE [LARGE SCALE GENOMIC DNA]</scope>
    <source>
        <strain evidence="2">NO-MEL_2022_Ind0_liver</strain>
    </source>
</reference>
<proteinExistence type="predicted"/>
<name>A0AAW1EXK5_ZOAVI</name>
<dbReference type="AlphaFoldDB" id="A0AAW1EXK5"/>
<accession>A0AAW1EXK5</accession>
<evidence type="ECO:0000313" key="2">
    <source>
        <dbReference type="EMBL" id="KAK9527344.1"/>
    </source>
</evidence>
<feature type="compositionally biased region" description="Polar residues" evidence="1">
    <location>
        <begin position="71"/>
        <end position="82"/>
    </location>
</feature>
<comment type="caution">
    <text evidence="2">The sequence shown here is derived from an EMBL/GenBank/DDBJ whole genome shotgun (WGS) entry which is preliminary data.</text>
</comment>
<dbReference type="EMBL" id="JBCEZU010000112">
    <property type="protein sequence ID" value="KAK9527344.1"/>
    <property type="molecule type" value="Genomic_DNA"/>
</dbReference>
<organism evidence="2 3">
    <name type="scientific">Zoarces viviparus</name>
    <name type="common">Viviparous eelpout</name>
    <name type="synonym">Blennius viviparus</name>
    <dbReference type="NCBI Taxonomy" id="48416"/>
    <lineage>
        <taxon>Eukaryota</taxon>
        <taxon>Metazoa</taxon>
        <taxon>Chordata</taxon>
        <taxon>Craniata</taxon>
        <taxon>Vertebrata</taxon>
        <taxon>Euteleostomi</taxon>
        <taxon>Actinopterygii</taxon>
        <taxon>Neopterygii</taxon>
        <taxon>Teleostei</taxon>
        <taxon>Neoteleostei</taxon>
        <taxon>Acanthomorphata</taxon>
        <taxon>Eupercaria</taxon>
        <taxon>Perciformes</taxon>
        <taxon>Cottioidei</taxon>
        <taxon>Zoarcales</taxon>
        <taxon>Zoarcidae</taxon>
        <taxon>Zoarcinae</taxon>
        <taxon>Zoarces</taxon>
    </lineage>
</organism>
<keyword evidence="3" id="KW-1185">Reference proteome</keyword>
<feature type="compositionally biased region" description="Basic and acidic residues" evidence="1">
    <location>
        <begin position="59"/>
        <end position="70"/>
    </location>
</feature>
<evidence type="ECO:0000256" key="1">
    <source>
        <dbReference type="SAM" id="MobiDB-lite"/>
    </source>
</evidence>